<evidence type="ECO:0008006" key="8">
    <source>
        <dbReference type="Google" id="ProtNLM"/>
    </source>
</evidence>
<keyword evidence="4 5" id="KW-0472">Membrane</keyword>
<evidence type="ECO:0000256" key="3">
    <source>
        <dbReference type="ARBA" id="ARBA00022989"/>
    </source>
</evidence>
<evidence type="ECO:0000256" key="5">
    <source>
        <dbReference type="SAM" id="Phobius"/>
    </source>
</evidence>
<dbReference type="AlphaFoldDB" id="A0A345YBH0"/>
<evidence type="ECO:0000313" key="6">
    <source>
        <dbReference type="EMBL" id="AXK41272.1"/>
    </source>
</evidence>
<dbReference type="InterPro" id="IPR059112">
    <property type="entry name" value="CysZ/EI24"/>
</dbReference>
<keyword evidence="2 5" id="KW-0812">Transmembrane</keyword>
<keyword evidence="3 5" id="KW-1133">Transmembrane helix</keyword>
<proteinExistence type="predicted"/>
<evidence type="ECO:0000256" key="1">
    <source>
        <dbReference type="ARBA" id="ARBA00004141"/>
    </source>
</evidence>
<evidence type="ECO:0000313" key="7">
    <source>
        <dbReference type="Proteomes" id="UP000254508"/>
    </source>
</evidence>
<feature type="transmembrane region" description="Helical" evidence="5">
    <location>
        <begin position="134"/>
        <end position="162"/>
    </location>
</feature>
<dbReference type="EMBL" id="CP031357">
    <property type="protein sequence ID" value="AXK41272.1"/>
    <property type="molecule type" value="Genomic_DNA"/>
</dbReference>
<feature type="transmembrane region" description="Helical" evidence="5">
    <location>
        <begin position="28"/>
        <end position="46"/>
    </location>
</feature>
<keyword evidence="7" id="KW-1185">Reference proteome</keyword>
<dbReference type="RefSeq" id="WP_115415461.1">
    <property type="nucleotide sequence ID" value="NZ_CP031357.1"/>
</dbReference>
<feature type="transmembrane region" description="Helical" evidence="5">
    <location>
        <begin position="58"/>
        <end position="78"/>
    </location>
</feature>
<dbReference type="Proteomes" id="UP000254508">
    <property type="component" value="Chromosome"/>
</dbReference>
<sequence>MMSLPAALALSIRQLGDPAILKVLFKTALATLAIFAAGGAGLYVLVERAIDSVTSADTFGMGALVAAAGMILAGWFLFRVVALFVLQFFAEDVVRAVEAKHYPQAAHTVRDIPLSEEVGNAFRSLARTVLANAAALPVAGLLLVTGVGAAAVFWAVNAYLIGRELRDMVWLRHRVDAAEIAPMGSAKRFLLGGVVVALLAIPFVNLLAPIIGAASATHLVHRAREKGIDA</sequence>
<protein>
    <recommendedName>
        <fullName evidence="8">CysZ-like protein</fullName>
    </recommendedName>
</protein>
<accession>A0A345YBH0</accession>
<organism evidence="6 7">
    <name type="scientific">Erythrobacter aureus</name>
    <dbReference type="NCBI Taxonomy" id="2182384"/>
    <lineage>
        <taxon>Bacteria</taxon>
        <taxon>Pseudomonadati</taxon>
        <taxon>Pseudomonadota</taxon>
        <taxon>Alphaproteobacteria</taxon>
        <taxon>Sphingomonadales</taxon>
        <taxon>Erythrobacteraceae</taxon>
        <taxon>Erythrobacter/Porphyrobacter group</taxon>
        <taxon>Erythrobacter</taxon>
    </lineage>
</organism>
<dbReference type="OrthoDB" id="5421146at2"/>
<dbReference type="Pfam" id="PF07264">
    <property type="entry name" value="EI24"/>
    <property type="match status" value="1"/>
</dbReference>
<name>A0A345YBH0_9SPHN</name>
<comment type="subcellular location">
    <subcellularLocation>
        <location evidence="1">Membrane</location>
        <topology evidence="1">Multi-pass membrane protein</topology>
    </subcellularLocation>
</comment>
<feature type="transmembrane region" description="Helical" evidence="5">
    <location>
        <begin position="189"/>
        <end position="211"/>
    </location>
</feature>
<reference evidence="7" key="1">
    <citation type="submission" date="2018-07" db="EMBL/GenBank/DDBJ databases">
        <title>Genome sequence of Erythrobacter strain YH-07, an antagonistic bacterium isolated from Yellow Sea.</title>
        <authorList>
            <person name="Tang T."/>
            <person name="Liu Q."/>
            <person name="Sun X."/>
        </authorList>
    </citation>
    <scope>NUCLEOTIDE SEQUENCE [LARGE SCALE GENOMIC DNA]</scope>
    <source>
        <strain evidence="7">YH-07</strain>
    </source>
</reference>
<evidence type="ECO:0000256" key="4">
    <source>
        <dbReference type="ARBA" id="ARBA00023136"/>
    </source>
</evidence>
<dbReference type="KEGG" id="err:DVR09_02070"/>
<evidence type="ECO:0000256" key="2">
    <source>
        <dbReference type="ARBA" id="ARBA00022692"/>
    </source>
</evidence>
<gene>
    <name evidence="6" type="ORF">DVR09_02070</name>
</gene>